<organism evidence="2 3">
    <name type="scientific">Lophiostoma macrostomum CBS 122681</name>
    <dbReference type="NCBI Taxonomy" id="1314788"/>
    <lineage>
        <taxon>Eukaryota</taxon>
        <taxon>Fungi</taxon>
        <taxon>Dikarya</taxon>
        <taxon>Ascomycota</taxon>
        <taxon>Pezizomycotina</taxon>
        <taxon>Dothideomycetes</taxon>
        <taxon>Pleosporomycetidae</taxon>
        <taxon>Pleosporales</taxon>
        <taxon>Lophiostomataceae</taxon>
        <taxon>Lophiostoma</taxon>
    </lineage>
</organism>
<dbReference type="OrthoDB" id="438080at2759"/>
<evidence type="ECO:0008006" key="4">
    <source>
        <dbReference type="Google" id="ProtNLM"/>
    </source>
</evidence>
<feature type="region of interest" description="Disordered" evidence="1">
    <location>
        <begin position="129"/>
        <end position="196"/>
    </location>
</feature>
<sequence>MERLAGRVSFLQEAAFLLSISSPAASATLGAARDRLLEAEETDRTSLSNKDWEAIRRETCGACGNLMVPGWSCRIAQEPRQRDSPKSQKVPSNEANQHVQKDIVYACLRCSRETVQPLPYKFASRPLKKEKRKSFTTDSAFPQNQPSGGDAAKMTISGNASSKQRAKARKGGLQALLSQSKTAASGKGLDLMDFMQ</sequence>
<accession>A0A6A6SYT9</accession>
<gene>
    <name evidence="2" type="ORF">K491DRAFT_695226</name>
</gene>
<reference evidence="2" key="1">
    <citation type="journal article" date="2020" name="Stud. Mycol.">
        <title>101 Dothideomycetes genomes: a test case for predicting lifestyles and emergence of pathogens.</title>
        <authorList>
            <person name="Haridas S."/>
            <person name="Albert R."/>
            <person name="Binder M."/>
            <person name="Bloem J."/>
            <person name="Labutti K."/>
            <person name="Salamov A."/>
            <person name="Andreopoulos B."/>
            <person name="Baker S."/>
            <person name="Barry K."/>
            <person name="Bills G."/>
            <person name="Bluhm B."/>
            <person name="Cannon C."/>
            <person name="Castanera R."/>
            <person name="Culley D."/>
            <person name="Daum C."/>
            <person name="Ezra D."/>
            <person name="Gonzalez J."/>
            <person name="Henrissat B."/>
            <person name="Kuo A."/>
            <person name="Liang C."/>
            <person name="Lipzen A."/>
            <person name="Lutzoni F."/>
            <person name="Magnuson J."/>
            <person name="Mondo S."/>
            <person name="Nolan M."/>
            <person name="Ohm R."/>
            <person name="Pangilinan J."/>
            <person name="Park H.-J."/>
            <person name="Ramirez L."/>
            <person name="Alfaro M."/>
            <person name="Sun H."/>
            <person name="Tritt A."/>
            <person name="Yoshinaga Y."/>
            <person name="Zwiers L.-H."/>
            <person name="Turgeon B."/>
            <person name="Goodwin S."/>
            <person name="Spatafora J."/>
            <person name="Crous P."/>
            <person name="Grigoriev I."/>
        </authorList>
    </citation>
    <scope>NUCLEOTIDE SEQUENCE</scope>
    <source>
        <strain evidence="2">CBS 122681</strain>
    </source>
</reference>
<dbReference type="InterPro" id="IPR007175">
    <property type="entry name" value="Rpr2/Snm1/Rpp21"/>
</dbReference>
<evidence type="ECO:0000256" key="1">
    <source>
        <dbReference type="SAM" id="MobiDB-lite"/>
    </source>
</evidence>
<dbReference type="EMBL" id="MU004392">
    <property type="protein sequence ID" value="KAF2652895.1"/>
    <property type="molecule type" value="Genomic_DNA"/>
</dbReference>
<dbReference type="AlphaFoldDB" id="A0A6A6SYT9"/>
<dbReference type="Gene3D" id="6.20.50.20">
    <property type="match status" value="1"/>
</dbReference>
<evidence type="ECO:0000313" key="2">
    <source>
        <dbReference type="EMBL" id="KAF2652895.1"/>
    </source>
</evidence>
<evidence type="ECO:0000313" key="3">
    <source>
        <dbReference type="Proteomes" id="UP000799324"/>
    </source>
</evidence>
<keyword evidence="3" id="KW-1185">Reference proteome</keyword>
<dbReference type="Pfam" id="PF04032">
    <property type="entry name" value="Rpr2"/>
    <property type="match status" value="1"/>
</dbReference>
<proteinExistence type="predicted"/>
<feature type="compositionally biased region" description="Polar residues" evidence="1">
    <location>
        <begin position="136"/>
        <end position="147"/>
    </location>
</feature>
<dbReference type="GO" id="GO:0006396">
    <property type="term" value="P:RNA processing"/>
    <property type="evidence" value="ECO:0007669"/>
    <property type="project" value="InterPro"/>
</dbReference>
<protein>
    <recommendedName>
        <fullName evidence="4">Rpr2-domain-containing protein</fullName>
    </recommendedName>
</protein>
<dbReference type="Proteomes" id="UP000799324">
    <property type="component" value="Unassembled WGS sequence"/>
</dbReference>
<name>A0A6A6SYT9_9PLEO</name>